<dbReference type="Proteomes" id="UP001055811">
    <property type="component" value="Linkage Group LG04"/>
</dbReference>
<reference evidence="1 2" key="2">
    <citation type="journal article" date="2022" name="Mol. Ecol. Resour.">
        <title>The genomes of chicory, endive, great burdock and yacon provide insights into Asteraceae paleo-polyploidization history and plant inulin production.</title>
        <authorList>
            <person name="Fan W."/>
            <person name="Wang S."/>
            <person name="Wang H."/>
            <person name="Wang A."/>
            <person name="Jiang F."/>
            <person name="Liu H."/>
            <person name="Zhao H."/>
            <person name="Xu D."/>
            <person name="Zhang Y."/>
        </authorList>
    </citation>
    <scope>NUCLEOTIDE SEQUENCE [LARGE SCALE GENOMIC DNA]</scope>
    <source>
        <strain evidence="2">cv. Punajuju</strain>
        <tissue evidence="1">Leaves</tissue>
    </source>
</reference>
<reference evidence="2" key="1">
    <citation type="journal article" date="2022" name="Mol. Ecol. Resour.">
        <title>The genomes of chicory, endive, great burdock and yacon provide insights into Asteraceae palaeo-polyploidization history and plant inulin production.</title>
        <authorList>
            <person name="Fan W."/>
            <person name="Wang S."/>
            <person name="Wang H."/>
            <person name="Wang A."/>
            <person name="Jiang F."/>
            <person name="Liu H."/>
            <person name="Zhao H."/>
            <person name="Xu D."/>
            <person name="Zhang Y."/>
        </authorList>
    </citation>
    <scope>NUCLEOTIDE SEQUENCE [LARGE SCALE GENOMIC DNA]</scope>
    <source>
        <strain evidence="2">cv. Punajuju</strain>
    </source>
</reference>
<proteinExistence type="predicted"/>
<sequence length="507" mass="57543">MSPVTALLVTSFFLYFLVKLVRRCSSGKVDTKLPPGPWKLPFIGNMFSMVSSELPHHVLRNLARKHGPLMHLQLGEISALVVSSRQMAKEILVKHDLSFASRPELLVSKTVLYNSSDIGFAPYGNHWRQMRKIFTTELVTAKKVQSFSSIREEEVSALMKLILSSVGSPVNLSKHFFTLMNTITSRAAFGRIYKDQDLLIESVQELAVLAGGFDVADLFPSYKFLHVFTGMGSKLKTLHRNLDTTLNKLLDEHKKNSEHTERCKTGMDDEDFLDNLFRLKNSGDLEFPFTTDHIKAMIVDVFSAGTDTSSTTMEWVMSELVRNPRVLKKAQAEVRALLNGKKEVLEADIQELKYLKLLIKETMRLHPSLPLLLPRECRESCEIDGYVIPVNTKVMVNAWALARDPEYWHDAECFLPERFDDSCYDFNGVNMEYLPFGAGRRICPGILFGVANIELVLASLLYHFNWELPDGMNIRDLDMKETFGASIRRKTSLELIATPYDLNSGDF</sequence>
<accession>A0ACB9E357</accession>
<name>A0ACB9E357_CICIN</name>
<evidence type="ECO:0000313" key="1">
    <source>
        <dbReference type="EMBL" id="KAI3752907.1"/>
    </source>
</evidence>
<protein>
    <submittedName>
        <fullName evidence="1">Uncharacterized protein</fullName>
    </submittedName>
</protein>
<dbReference type="EMBL" id="CM042012">
    <property type="protein sequence ID" value="KAI3752907.1"/>
    <property type="molecule type" value="Genomic_DNA"/>
</dbReference>
<gene>
    <name evidence="1" type="ORF">L2E82_24948</name>
</gene>
<comment type="caution">
    <text evidence="1">The sequence shown here is derived from an EMBL/GenBank/DDBJ whole genome shotgun (WGS) entry which is preliminary data.</text>
</comment>
<evidence type="ECO:0000313" key="2">
    <source>
        <dbReference type="Proteomes" id="UP001055811"/>
    </source>
</evidence>
<keyword evidence="2" id="KW-1185">Reference proteome</keyword>
<organism evidence="1 2">
    <name type="scientific">Cichorium intybus</name>
    <name type="common">Chicory</name>
    <dbReference type="NCBI Taxonomy" id="13427"/>
    <lineage>
        <taxon>Eukaryota</taxon>
        <taxon>Viridiplantae</taxon>
        <taxon>Streptophyta</taxon>
        <taxon>Embryophyta</taxon>
        <taxon>Tracheophyta</taxon>
        <taxon>Spermatophyta</taxon>
        <taxon>Magnoliopsida</taxon>
        <taxon>eudicotyledons</taxon>
        <taxon>Gunneridae</taxon>
        <taxon>Pentapetalae</taxon>
        <taxon>asterids</taxon>
        <taxon>campanulids</taxon>
        <taxon>Asterales</taxon>
        <taxon>Asteraceae</taxon>
        <taxon>Cichorioideae</taxon>
        <taxon>Cichorieae</taxon>
        <taxon>Cichoriinae</taxon>
        <taxon>Cichorium</taxon>
    </lineage>
</organism>